<dbReference type="OrthoDB" id="6375174at2759"/>
<dbReference type="CDD" id="cd23156">
    <property type="entry name" value="Prefoldin_3"/>
    <property type="match status" value="1"/>
</dbReference>
<dbReference type="HOGENOM" id="CLU_900418_0_0_1"/>
<dbReference type="FunCoup" id="G7DTA1">
    <property type="interactions" value="466"/>
</dbReference>
<dbReference type="eggNOG" id="KOG3313">
    <property type="taxonomic scope" value="Eukaryota"/>
</dbReference>
<reference evidence="5 6" key="2">
    <citation type="journal article" date="2012" name="Open Biol.">
        <title>Characteristics of nucleosomes and linker DNA regions on the genome of the basidiomycete Mixia osmundae revealed by mono- and dinucleosome mapping.</title>
        <authorList>
            <person name="Nishida H."/>
            <person name="Kondo S."/>
            <person name="Matsumoto T."/>
            <person name="Suzuki Y."/>
            <person name="Yoshikawa H."/>
            <person name="Taylor T.D."/>
            <person name="Sugiyama J."/>
        </authorList>
    </citation>
    <scope>NUCLEOTIDE SEQUENCE [LARGE SCALE GENOMIC DNA]</scope>
    <source>
        <strain evidence="6">CBS 9802 / IAM 14324 / JCM 22182 / KY 12970</strain>
    </source>
</reference>
<evidence type="ECO:0000256" key="2">
    <source>
        <dbReference type="ARBA" id="ARBA00011695"/>
    </source>
</evidence>
<evidence type="ECO:0000256" key="3">
    <source>
        <dbReference type="ARBA" id="ARBA00023186"/>
    </source>
</evidence>
<dbReference type="AlphaFoldDB" id="G7DTA1"/>
<dbReference type="FunFam" id="1.10.287.370:FF:000001">
    <property type="entry name" value="Prefoldin subunit 3"/>
    <property type="match status" value="1"/>
</dbReference>
<name>G7DTA1_MIXOS</name>
<dbReference type="InterPro" id="IPR004127">
    <property type="entry name" value="Prefoldin_subunit_alpha"/>
</dbReference>
<dbReference type="InParanoid" id="G7DTA1"/>
<keyword evidence="6" id="KW-1185">Reference proteome</keyword>
<dbReference type="PANTHER" id="PTHR12409:SF0">
    <property type="entry name" value="PREFOLDIN SUBUNIT 3"/>
    <property type="match status" value="1"/>
</dbReference>
<dbReference type="GO" id="GO:0006457">
    <property type="term" value="P:protein folding"/>
    <property type="evidence" value="ECO:0007669"/>
    <property type="project" value="InterPro"/>
</dbReference>
<dbReference type="RefSeq" id="XP_014570939.1">
    <property type="nucleotide sequence ID" value="XM_014715453.1"/>
</dbReference>
<dbReference type="Gene3D" id="1.10.287.370">
    <property type="match status" value="1"/>
</dbReference>
<dbReference type="Proteomes" id="UP000009131">
    <property type="component" value="Unassembled WGS sequence"/>
</dbReference>
<dbReference type="GO" id="GO:0007021">
    <property type="term" value="P:tubulin complex assembly"/>
    <property type="evidence" value="ECO:0007669"/>
    <property type="project" value="TreeGrafter"/>
</dbReference>
<comment type="caution">
    <text evidence="5">The sequence shown here is derived from an EMBL/GenBank/DDBJ whole genome shotgun (WGS) entry which is preliminary data.</text>
</comment>
<dbReference type="GO" id="GO:0016272">
    <property type="term" value="C:prefoldin complex"/>
    <property type="evidence" value="ECO:0007669"/>
    <property type="project" value="InterPro"/>
</dbReference>
<evidence type="ECO:0008006" key="7">
    <source>
        <dbReference type="Google" id="ProtNLM"/>
    </source>
</evidence>
<sequence length="309" mass="34140">MSDQPDRTVGASDVNPRGIPRAIFIENVPDFLGGPEAEAEGVLKSLEETLSKYKFMQTSTSSKAANLEAKVPELTETLKVITVLQEKHAAEEPLETTFELNDTLYARASIPPSSQLYLWLGASTMLAYDIPEALALLTTKLEAAKTQLRNAREDLVFLREQITTTEVNIARVYNFDPRKMHEPGVLTPVQREPSRGPSHARALKLDTCIWCTAYCFDGLAEAEPLATGAWILTAGSDYCLDGCTSVPQMISSLAISLQRFLPDLTWLDSERQLPLVARRASRCEDLDFSTAARVELAAPSKPEQSRIRP</sequence>
<dbReference type="STRING" id="764103.G7DTA1"/>
<dbReference type="GO" id="GO:0015631">
    <property type="term" value="F:tubulin binding"/>
    <property type="evidence" value="ECO:0007669"/>
    <property type="project" value="TreeGrafter"/>
</dbReference>
<keyword evidence="4" id="KW-0175">Coiled coil</keyword>
<feature type="coiled-coil region" evidence="4">
    <location>
        <begin position="134"/>
        <end position="168"/>
    </location>
</feature>
<keyword evidence="3" id="KW-0143">Chaperone</keyword>
<reference evidence="5 6" key="1">
    <citation type="journal article" date="2011" name="J. Gen. Appl. Microbiol.">
        <title>Draft genome sequencing of the enigmatic basidiomycete Mixia osmundae.</title>
        <authorList>
            <person name="Nishida H."/>
            <person name="Nagatsuka Y."/>
            <person name="Sugiyama J."/>
        </authorList>
    </citation>
    <scope>NUCLEOTIDE SEQUENCE [LARGE SCALE GENOMIC DNA]</scope>
    <source>
        <strain evidence="6">CBS 9802 / IAM 14324 / JCM 22182 / KY 12970</strain>
    </source>
</reference>
<dbReference type="InterPro" id="IPR016655">
    <property type="entry name" value="PFD3"/>
</dbReference>
<evidence type="ECO:0000256" key="4">
    <source>
        <dbReference type="SAM" id="Coils"/>
    </source>
</evidence>
<evidence type="ECO:0000256" key="1">
    <source>
        <dbReference type="ARBA" id="ARBA00010048"/>
    </source>
</evidence>
<accession>G7DTA1</accession>
<dbReference type="GO" id="GO:0005737">
    <property type="term" value="C:cytoplasm"/>
    <property type="evidence" value="ECO:0007669"/>
    <property type="project" value="TreeGrafter"/>
</dbReference>
<comment type="subunit">
    <text evidence="2">Heterohexamer of two PFD-alpha type and four PFD-beta type subunits.</text>
</comment>
<dbReference type="Pfam" id="PF02996">
    <property type="entry name" value="Prefoldin"/>
    <property type="match status" value="1"/>
</dbReference>
<protein>
    <recommendedName>
        <fullName evidence="7">Prefoldin subunit 3</fullName>
    </recommendedName>
</protein>
<proteinExistence type="inferred from homology"/>
<evidence type="ECO:0000313" key="6">
    <source>
        <dbReference type="Proteomes" id="UP000009131"/>
    </source>
</evidence>
<evidence type="ECO:0000313" key="5">
    <source>
        <dbReference type="EMBL" id="GAA93748.1"/>
    </source>
</evidence>
<gene>
    <name evidence="5" type="primary">Mo00394</name>
    <name evidence="5" type="ORF">E5Q_00394</name>
</gene>
<dbReference type="SUPFAM" id="SSF46579">
    <property type="entry name" value="Prefoldin"/>
    <property type="match status" value="1"/>
</dbReference>
<dbReference type="GO" id="GO:0007017">
    <property type="term" value="P:microtubule-based process"/>
    <property type="evidence" value="ECO:0007669"/>
    <property type="project" value="TreeGrafter"/>
</dbReference>
<dbReference type="PANTHER" id="PTHR12409">
    <property type="entry name" value="PREFOLDIN SUBUNIT 3"/>
    <property type="match status" value="1"/>
</dbReference>
<dbReference type="InterPro" id="IPR009053">
    <property type="entry name" value="Prefoldin"/>
</dbReference>
<organism evidence="5 6">
    <name type="scientific">Mixia osmundae (strain CBS 9802 / IAM 14324 / JCM 22182 / KY 12970)</name>
    <dbReference type="NCBI Taxonomy" id="764103"/>
    <lineage>
        <taxon>Eukaryota</taxon>
        <taxon>Fungi</taxon>
        <taxon>Dikarya</taxon>
        <taxon>Basidiomycota</taxon>
        <taxon>Pucciniomycotina</taxon>
        <taxon>Mixiomycetes</taxon>
        <taxon>Mixiales</taxon>
        <taxon>Mixiaceae</taxon>
        <taxon>Mixia</taxon>
    </lineage>
</organism>
<dbReference type="EMBL" id="BABT02000025">
    <property type="protein sequence ID" value="GAA93748.1"/>
    <property type="molecule type" value="Genomic_DNA"/>
</dbReference>
<comment type="similarity">
    <text evidence="1">Belongs to the prefoldin subunit alpha family.</text>
</comment>